<organism evidence="2 3">
    <name type="scientific">Rothia aerolata</name>
    <dbReference type="NCBI Taxonomy" id="1812262"/>
    <lineage>
        <taxon>Bacteria</taxon>
        <taxon>Bacillati</taxon>
        <taxon>Actinomycetota</taxon>
        <taxon>Actinomycetes</taxon>
        <taxon>Micrococcales</taxon>
        <taxon>Micrococcaceae</taxon>
        <taxon>Rothia</taxon>
    </lineage>
</organism>
<protein>
    <submittedName>
        <fullName evidence="2">Uncharacterized protein</fullName>
    </submittedName>
</protein>
<feature type="transmembrane region" description="Helical" evidence="1">
    <location>
        <begin position="144"/>
        <end position="161"/>
    </location>
</feature>
<evidence type="ECO:0000313" key="2">
    <source>
        <dbReference type="EMBL" id="GGH63811.1"/>
    </source>
</evidence>
<accession>A0A917MTU3</accession>
<keyword evidence="1" id="KW-0812">Transmembrane</keyword>
<keyword evidence="1" id="KW-0472">Membrane</keyword>
<dbReference type="Proteomes" id="UP000600171">
    <property type="component" value="Unassembled WGS sequence"/>
</dbReference>
<feature type="transmembrane region" description="Helical" evidence="1">
    <location>
        <begin position="118"/>
        <end position="138"/>
    </location>
</feature>
<proteinExistence type="predicted"/>
<feature type="transmembrane region" description="Helical" evidence="1">
    <location>
        <begin position="43"/>
        <end position="60"/>
    </location>
</feature>
<evidence type="ECO:0000256" key="1">
    <source>
        <dbReference type="SAM" id="Phobius"/>
    </source>
</evidence>
<evidence type="ECO:0000313" key="3">
    <source>
        <dbReference type="Proteomes" id="UP000600171"/>
    </source>
</evidence>
<sequence>MSIPSYNPDHGDNYSQVPNDTQAISMGQQLQKNLKNHPSIKKLHGVMWASAAAYTLSYVANMFTDQDVTADLDAQTNGLFTASTVIVSIILIVVGLGLYFLVYSLINKGSNAGRITGTVFAALSVAFGLFGALGLFMGDVIEPLLSLIWGVLGIVWLVFAWKKDVTAALTPRYPSMH</sequence>
<keyword evidence="1" id="KW-1133">Transmembrane helix</keyword>
<reference evidence="2 3" key="1">
    <citation type="journal article" date="2014" name="Int. J. Syst. Evol. Microbiol.">
        <title>Complete genome sequence of Corynebacterium casei LMG S-19264T (=DSM 44701T), isolated from a smear-ripened cheese.</title>
        <authorList>
            <consortium name="US DOE Joint Genome Institute (JGI-PGF)"/>
            <person name="Walter F."/>
            <person name="Albersmeier A."/>
            <person name="Kalinowski J."/>
            <person name="Ruckert C."/>
        </authorList>
    </citation>
    <scope>NUCLEOTIDE SEQUENCE [LARGE SCALE GENOMIC DNA]</scope>
    <source>
        <strain evidence="2 3">CCM 8669</strain>
    </source>
</reference>
<dbReference type="EMBL" id="BMDC01000002">
    <property type="protein sequence ID" value="GGH63811.1"/>
    <property type="molecule type" value="Genomic_DNA"/>
</dbReference>
<keyword evidence="3" id="KW-1185">Reference proteome</keyword>
<comment type="caution">
    <text evidence="2">The sequence shown here is derived from an EMBL/GenBank/DDBJ whole genome shotgun (WGS) entry which is preliminary data.</text>
</comment>
<name>A0A917MTU3_9MICC</name>
<feature type="transmembrane region" description="Helical" evidence="1">
    <location>
        <begin position="80"/>
        <end position="106"/>
    </location>
</feature>
<dbReference type="AlphaFoldDB" id="A0A917MTU3"/>
<gene>
    <name evidence="2" type="ORF">GCM10007359_15480</name>
</gene>
<dbReference type="RefSeq" id="WP_188359784.1">
    <property type="nucleotide sequence ID" value="NZ_BMDC01000002.1"/>
</dbReference>